<dbReference type="Proteomes" id="UP000189670">
    <property type="component" value="Unassembled WGS sequence"/>
</dbReference>
<accession>A0A1V1P0F0</accession>
<feature type="non-terminal residue" evidence="1">
    <location>
        <position position="1"/>
    </location>
</feature>
<evidence type="ECO:0000313" key="2">
    <source>
        <dbReference type="Proteomes" id="UP000189670"/>
    </source>
</evidence>
<comment type="caution">
    <text evidence="1">The sequence shown here is derived from an EMBL/GenBank/DDBJ whole genome shotgun (WGS) entry which is preliminary data.</text>
</comment>
<dbReference type="AlphaFoldDB" id="A0A1V1P0F0"/>
<sequence length="240" mass="28071">SNIPVYDMFEFYNIDDTGELEHCLQEFLDSIESGYYLTWEAVTREELGLPLTDSQEDALSEIISFDDDFDDEEQILYIDEIARPKIPWFEAARIICSKMIIEPNRTSDIYFAITHEGWENFVDCLEEYGKYLSLPEGVSTPIEVIPIEIRHKLNLQTSFNYLIGLGQDGVLPLEVSDEYRIIGFIEDLKKYKESVDYFDLSLRTLFEKVILPPEDENVLTKKMMKRLNIKDKSEKLSKYL</sequence>
<reference evidence="2" key="1">
    <citation type="submission" date="2012-11" db="EMBL/GenBank/DDBJ databases">
        <authorList>
            <person name="Lucero-Rivera Y.E."/>
            <person name="Tovar-Ramirez D."/>
        </authorList>
    </citation>
    <scope>NUCLEOTIDE SEQUENCE [LARGE SCALE GENOMIC DNA]</scope>
    <source>
        <strain evidence="2">Araruama</strain>
    </source>
</reference>
<evidence type="ECO:0000313" key="1">
    <source>
        <dbReference type="EMBL" id="ETR68293.1"/>
    </source>
</evidence>
<proteinExistence type="predicted"/>
<name>A0A1V1P0F0_9BACT</name>
<organism evidence="1 2">
    <name type="scientific">Candidatus Magnetoglobus multicellularis str. Araruama</name>
    <dbReference type="NCBI Taxonomy" id="890399"/>
    <lineage>
        <taxon>Bacteria</taxon>
        <taxon>Pseudomonadati</taxon>
        <taxon>Thermodesulfobacteriota</taxon>
        <taxon>Desulfobacteria</taxon>
        <taxon>Desulfobacterales</taxon>
        <taxon>Desulfobacteraceae</taxon>
        <taxon>Candidatus Magnetoglobus</taxon>
    </lineage>
</organism>
<protein>
    <submittedName>
        <fullName evidence="1">Uncharacterized protein</fullName>
    </submittedName>
</protein>
<dbReference type="EMBL" id="ATBP01001005">
    <property type="protein sequence ID" value="ETR68293.1"/>
    <property type="molecule type" value="Genomic_DNA"/>
</dbReference>
<gene>
    <name evidence="1" type="ORF">OMM_10672</name>
</gene>